<dbReference type="InterPro" id="IPR044587">
    <property type="entry name" value="HSP21-like"/>
</dbReference>
<keyword evidence="1" id="KW-0346">Stress response</keyword>
<comment type="caution">
    <text evidence="5">The sequence shown here is derived from an EMBL/GenBank/DDBJ whole genome shotgun (WGS) entry which is preliminary data.</text>
</comment>
<dbReference type="Proteomes" id="UP000242699">
    <property type="component" value="Unassembled WGS sequence"/>
</dbReference>
<comment type="similarity">
    <text evidence="2 3">Belongs to the small heat shock protein (HSP20) family.</text>
</comment>
<feature type="domain" description="SHSP" evidence="4">
    <location>
        <begin position="11"/>
        <end position="133"/>
    </location>
</feature>
<organism evidence="5 6">
    <name type="scientific">Sulfobacillus benefaciens</name>
    <dbReference type="NCBI Taxonomy" id="453960"/>
    <lineage>
        <taxon>Bacteria</taxon>
        <taxon>Bacillati</taxon>
        <taxon>Bacillota</taxon>
        <taxon>Clostridia</taxon>
        <taxon>Eubacteriales</taxon>
        <taxon>Clostridiales Family XVII. Incertae Sedis</taxon>
        <taxon>Sulfobacillus</taxon>
    </lineage>
</organism>
<dbReference type="PANTHER" id="PTHR46733">
    <property type="entry name" value="26.5 KDA HEAT SHOCK PROTEIN, MITOCHONDRIAL"/>
    <property type="match status" value="1"/>
</dbReference>
<dbReference type="AlphaFoldDB" id="A0A2T2WYX6"/>
<dbReference type="Gene3D" id="2.60.40.790">
    <property type="match status" value="1"/>
</dbReference>
<dbReference type="Pfam" id="PF00011">
    <property type="entry name" value="HSP20"/>
    <property type="match status" value="1"/>
</dbReference>
<evidence type="ECO:0000313" key="6">
    <source>
        <dbReference type="Proteomes" id="UP000242699"/>
    </source>
</evidence>
<dbReference type="EMBL" id="PXYT01000026">
    <property type="protein sequence ID" value="PSR27431.1"/>
    <property type="molecule type" value="Genomic_DNA"/>
</dbReference>
<protein>
    <submittedName>
        <fullName evidence="5">Hsp20/alpha crystallin family protein</fullName>
    </submittedName>
</protein>
<dbReference type="GO" id="GO:0009408">
    <property type="term" value="P:response to heat"/>
    <property type="evidence" value="ECO:0007669"/>
    <property type="project" value="InterPro"/>
</dbReference>
<proteinExistence type="inferred from homology"/>
<evidence type="ECO:0000256" key="3">
    <source>
        <dbReference type="RuleBase" id="RU003616"/>
    </source>
</evidence>
<gene>
    <name evidence="5" type="ORF">C7B43_11865</name>
</gene>
<evidence type="ECO:0000313" key="5">
    <source>
        <dbReference type="EMBL" id="PSR27431.1"/>
    </source>
</evidence>
<dbReference type="InterPro" id="IPR002068">
    <property type="entry name" value="A-crystallin/Hsp20_dom"/>
</dbReference>
<evidence type="ECO:0000256" key="2">
    <source>
        <dbReference type="PROSITE-ProRule" id="PRU00285"/>
    </source>
</evidence>
<name>A0A2T2WYX6_9FIRM</name>
<dbReference type="SUPFAM" id="SSF49764">
    <property type="entry name" value="HSP20-like chaperones"/>
    <property type="match status" value="1"/>
</dbReference>
<dbReference type="CDD" id="cd06464">
    <property type="entry name" value="ACD_sHsps-like"/>
    <property type="match status" value="1"/>
</dbReference>
<evidence type="ECO:0000259" key="4">
    <source>
        <dbReference type="PROSITE" id="PS01031"/>
    </source>
</evidence>
<dbReference type="InterPro" id="IPR008978">
    <property type="entry name" value="HSP20-like_chaperone"/>
</dbReference>
<reference evidence="5 6" key="1">
    <citation type="journal article" date="2014" name="BMC Genomics">
        <title>Comparison of environmental and isolate Sulfobacillus genomes reveals diverse carbon, sulfur, nitrogen, and hydrogen metabolisms.</title>
        <authorList>
            <person name="Justice N.B."/>
            <person name="Norman A."/>
            <person name="Brown C.T."/>
            <person name="Singh A."/>
            <person name="Thomas B.C."/>
            <person name="Banfield J.F."/>
        </authorList>
    </citation>
    <scope>NUCLEOTIDE SEQUENCE [LARGE SCALE GENOMIC DNA]</scope>
    <source>
        <strain evidence="5">AMDSBA1</strain>
    </source>
</reference>
<evidence type="ECO:0000256" key="1">
    <source>
        <dbReference type="ARBA" id="ARBA00023016"/>
    </source>
</evidence>
<dbReference type="PANTHER" id="PTHR46733:SF4">
    <property type="entry name" value="HEAT SHOCK PROTEIN 21, CHLOROPLASTIC"/>
    <property type="match status" value="1"/>
</dbReference>
<sequence length="133" mass="15258">MTMWDEFFRPLEQVDFVPATNIVKKEDEFEVVLAVPGYSEQQLHLSIEGNMLEIGGDGDNSSEDSSRENEVYLRRGIRQLPFRYRVELPERAQVENIDAELKAGLLTVRIPLQPKKVIPVKIQGTDTMKRIEA</sequence>
<accession>A0A2T2WYX6</accession>
<dbReference type="PROSITE" id="PS01031">
    <property type="entry name" value="SHSP"/>
    <property type="match status" value="1"/>
</dbReference>